<dbReference type="InterPro" id="IPR000645">
    <property type="entry name" value="T2SS_GspN_CS"/>
</dbReference>
<gene>
    <name evidence="11" type="primary">gspN</name>
    <name evidence="11" type="ORF">KJI95_16420</name>
</gene>
<reference evidence="11 12" key="1">
    <citation type="submission" date="2021-05" db="EMBL/GenBank/DDBJ databases">
        <title>Shewanella sp. JM162201.</title>
        <authorList>
            <person name="Xu S."/>
            <person name="Li A."/>
        </authorList>
    </citation>
    <scope>NUCLEOTIDE SEQUENCE [LARGE SCALE GENOMIC DNA]</scope>
    <source>
        <strain evidence="11 12">JM162201</strain>
    </source>
</reference>
<evidence type="ECO:0000256" key="8">
    <source>
        <dbReference type="ARBA" id="ARBA00022927"/>
    </source>
</evidence>
<dbReference type="PROSITE" id="PS01142">
    <property type="entry name" value="T2SP_N"/>
    <property type="match status" value="1"/>
</dbReference>
<comment type="similarity">
    <text evidence="2">Belongs to the GSP N family.</text>
</comment>
<keyword evidence="8" id="KW-0653">Protein transport</keyword>
<dbReference type="InterPro" id="IPR022792">
    <property type="entry name" value="T2SS_protein-GspN"/>
</dbReference>
<organism evidence="11 12">
    <name type="scientific">Shewanella jiangmenensis</name>
    <dbReference type="NCBI Taxonomy" id="2837387"/>
    <lineage>
        <taxon>Bacteria</taxon>
        <taxon>Pseudomonadati</taxon>
        <taxon>Pseudomonadota</taxon>
        <taxon>Gammaproteobacteria</taxon>
        <taxon>Alteromonadales</taxon>
        <taxon>Shewanellaceae</taxon>
        <taxon>Shewanella</taxon>
    </lineage>
</organism>
<dbReference type="Pfam" id="PF01203">
    <property type="entry name" value="T2SSN"/>
    <property type="match status" value="1"/>
</dbReference>
<proteinExistence type="inferred from homology"/>
<dbReference type="Proteomes" id="UP001195903">
    <property type="component" value="Unassembled WGS sequence"/>
</dbReference>
<evidence type="ECO:0000256" key="9">
    <source>
        <dbReference type="ARBA" id="ARBA00023136"/>
    </source>
</evidence>
<dbReference type="EMBL" id="JAHEPS010000008">
    <property type="protein sequence ID" value="MBT1446082.1"/>
    <property type="molecule type" value="Genomic_DNA"/>
</dbReference>
<evidence type="ECO:0000313" key="12">
    <source>
        <dbReference type="Proteomes" id="UP001195903"/>
    </source>
</evidence>
<protein>
    <recommendedName>
        <fullName evidence="3">Type II secretion system protein N</fullName>
    </recommendedName>
    <alternativeName>
        <fullName evidence="10">General secretion pathway protein N</fullName>
    </alternativeName>
</protein>
<evidence type="ECO:0000256" key="2">
    <source>
        <dbReference type="ARBA" id="ARBA00007208"/>
    </source>
</evidence>
<keyword evidence="7" id="KW-0812">Transmembrane</keyword>
<dbReference type="RefSeq" id="WP_214508284.1">
    <property type="nucleotide sequence ID" value="NZ_JAHEPS010000008.1"/>
</dbReference>
<keyword evidence="9" id="KW-0472">Membrane</keyword>
<evidence type="ECO:0000256" key="7">
    <source>
        <dbReference type="ARBA" id="ARBA00022692"/>
    </source>
</evidence>
<evidence type="ECO:0000256" key="4">
    <source>
        <dbReference type="ARBA" id="ARBA00022448"/>
    </source>
</evidence>
<comment type="subcellular location">
    <subcellularLocation>
        <location evidence="1">Cell inner membrane</location>
    </subcellularLocation>
</comment>
<accession>A0ABS5V6K7</accession>
<comment type="caution">
    <text evidence="11">The sequence shown here is derived from an EMBL/GenBank/DDBJ whole genome shotgun (WGS) entry which is preliminary data.</text>
</comment>
<keyword evidence="6" id="KW-0997">Cell inner membrane</keyword>
<evidence type="ECO:0000256" key="6">
    <source>
        <dbReference type="ARBA" id="ARBA00022519"/>
    </source>
</evidence>
<keyword evidence="4" id="KW-0813">Transport</keyword>
<keyword evidence="12" id="KW-1185">Reference proteome</keyword>
<keyword evidence="5" id="KW-1003">Cell membrane</keyword>
<evidence type="ECO:0000256" key="3">
    <source>
        <dbReference type="ARBA" id="ARBA00021563"/>
    </source>
</evidence>
<evidence type="ECO:0000256" key="10">
    <source>
        <dbReference type="ARBA" id="ARBA00030772"/>
    </source>
</evidence>
<evidence type="ECO:0000256" key="5">
    <source>
        <dbReference type="ARBA" id="ARBA00022475"/>
    </source>
</evidence>
<evidence type="ECO:0000313" key="11">
    <source>
        <dbReference type="EMBL" id="MBT1446082.1"/>
    </source>
</evidence>
<evidence type="ECO:0000256" key="1">
    <source>
        <dbReference type="ARBA" id="ARBA00004533"/>
    </source>
</evidence>
<sequence length="251" mass="26869">MLKKILLAIVLYVVFLVVLLPASVVVALAPLPAGVAVSGVSGTLWQGEAQTVQINQRQLEQVRWDLQLLKLFTGTVAADVQVGGRSSALKLKGELGWSLAGVKVANLKLDTGHGFLLGNTRLPFGATITGDVSLMLAEFAQGQPWCERLGGKLFLQNADLKNQFGSYPLGNIELNLGCENGQVQIAVPEDKNQLGLTGSALLTDGGKVMVQAKIRETEFQSADMKKALAFLGRKDAEGYYPLVWQGRVPGL</sequence>
<name>A0ABS5V6K7_9GAMM</name>